<keyword evidence="1" id="KW-0472">Membrane</keyword>
<dbReference type="AlphaFoldDB" id="A0A7S4AYF3"/>
<keyword evidence="1" id="KW-0812">Transmembrane</keyword>
<feature type="transmembrane region" description="Helical" evidence="1">
    <location>
        <begin position="33"/>
        <end position="52"/>
    </location>
</feature>
<organism evidence="2">
    <name type="scientific">Pseudo-nitzschia australis</name>
    <dbReference type="NCBI Taxonomy" id="44445"/>
    <lineage>
        <taxon>Eukaryota</taxon>
        <taxon>Sar</taxon>
        <taxon>Stramenopiles</taxon>
        <taxon>Ochrophyta</taxon>
        <taxon>Bacillariophyta</taxon>
        <taxon>Bacillariophyceae</taxon>
        <taxon>Bacillariophycidae</taxon>
        <taxon>Bacillariales</taxon>
        <taxon>Bacillariaceae</taxon>
        <taxon>Pseudo-nitzschia</taxon>
    </lineage>
</organism>
<proteinExistence type="predicted"/>
<feature type="transmembrane region" description="Helical" evidence="1">
    <location>
        <begin position="95"/>
        <end position="113"/>
    </location>
</feature>
<evidence type="ECO:0000313" key="2">
    <source>
        <dbReference type="EMBL" id="CAE0730057.1"/>
    </source>
</evidence>
<dbReference type="EMBL" id="HBIX01034922">
    <property type="protein sequence ID" value="CAE0730057.1"/>
    <property type="molecule type" value="Transcribed_RNA"/>
</dbReference>
<feature type="transmembrane region" description="Helical" evidence="1">
    <location>
        <begin position="64"/>
        <end position="83"/>
    </location>
</feature>
<evidence type="ECO:0000256" key="1">
    <source>
        <dbReference type="SAM" id="Phobius"/>
    </source>
</evidence>
<reference evidence="2" key="1">
    <citation type="submission" date="2021-01" db="EMBL/GenBank/DDBJ databases">
        <authorList>
            <person name="Corre E."/>
            <person name="Pelletier E."/>
            <person name="Niang G."/>
            <person name="Scheremetjew M."/>
            <person name="Finn R."/>
            <person name="Kale V."/>
            <person name="Holt S."/>
            <person name="Cochrane G."/>
            <person name="Meng A."/>
            <person name="Brown T."/>
            <person name="Cohen L."/>
        </authorList>
    </citation>
    <scope>NUCLEOTIDE SEQUENCE</scope>
    <source>
        <strain evidence="2">10249 10 AB</strain>
    </source>
</reference>
<gene>
    <name evidence="2" type="ORF">PAUS00366_LOCUS22842</name>
</gene>
<accession>A0A7S4AYF3</accession>
<name>A0A7S4AYF3_9STRA</name>
<protein>
    <submittedName>
        <fullName evidence="2">Uncharacterized protein</fullName>
    </submittedName>
</protein>
<sequence>MSDDSSTSDKVKEILKKFLSPNSKPTMETFPELVDCIIWLRFVLSVLFGFWIGNETPNRGGTNIMFGLNFIAFVPILYCQTFLGADQESYGSKLLFSGIVQGLALAMLIWIYFYTDQHSEDEAVFTSAYSTFLTEDVVISPVTADIPEVPEESEF</sequence>
<keyword evidence="1" id="KW-1133">Transmembrane helix</keyword>